<dbReference type="RefSeq" id="WP_129314272.1">
    <property type="nucleotide sequence ID" value="NZ_NOIQ01000001.1"/>
</dbReference>
<proteinExistence type="predicted"/>
<evidence type="ECO:0000313" key="1">
    <source>
        <dbReference type="EMBL" id="MUN54196.1"/>
    </source>
</evidence>
<sequence>MVYETQPISATLLTIPPRYVHHERQWASQICARRGWRFCAATGEICDGEGELLADGLDILTASLVTLGWIVPREEGETKAGIVWRLIPAESGAAKAEIVRVMGKANSDPKG</sequence>
<gene>
    <name evidence="1" type="ORF">GMA10_03020</name>
</gene>
<dbReference type="EMBL" id="WOGT01000001">
    <property type="protein sequence ID" value="MUN54196.1"/>
    <property type="molecule type" value="Genomic_DNA"/>
</dbReference>
<evidence type="ECO:0000313" key="2">
    <source>
        <dbReference type="Proteomes" id="UP000462152"/>
    </source>
</evidence>
<dbReference type="Proteomes" id="UP000462152">
    <property type="component" value="Unassembled WGS sequence"/>
</dbReference>
<reference evidence="1 2" key="1">
    <citation type="submission" date="2019-12" db="EMBL/GenBank/DDBJ databases">
        <authorList>
            <person name="Li J."/>
            <person name="Shi Y."/>
            <person name="Xu G."/>
            <person name="Xiao D."/>
            <person name="Ran X."/>
        </authorList>
    </citation>
    <scope>NUCLEOTIDE SEQUENCE [LARGE SCALE GENOMIC DNA]</scope>
    <source>
        <strain evidence="1 2">JCM 15915</strain>
    </source>
</reference>
<accession>A0A7K1LG76</accession>
<name>A0A7K1LG76_9MICC</name>
<comment type="caution">
    <text evidence="1">The sequence shown here is derived from an EMBL/GenBank/DDBJ whole genome shotgun (WGS) entry which is preliminary data.</text>
</comment>
<protein>
    <submittedName>
        <fullName evidence="1">Uncharacterized protein</fullName>
    </submittedName>
</protein>
<keyword evidence="2" id="KW-1185">Reference proteome</keyword>
<organism evidence="1 2">
    <name type="scientific">Rothia koreensis</name>
    <dbReference type="NCBI Taxonomy" id="592378"/>
    <lineage>
        <taxon>Bacteria</taxon>
        <taxon>Bacillati</taxon>
        <taxon>Actinomycetota</taxon>
        <taxon>Actinomycetes</taxon>
        <taxon>Micrococcales</taxon>
        <taxon>Micrococcaceae</taxon>
        <taxon>Rothia</taxon>
    </lineage>
</organism>
<dbReference type="AlphaFoldDB" id="A0A7K1LG76"/>